<feature type="domain" description="DUF4350" evidence="1">
    <location>
        <begin position="44"/>
        <end position="213"/>
    </location>
</feature>
<organism evidence="2 3">
    <name type="scientific">Microbacterium telephonicum</name>
    <dbReference type="NCBI Taxonomy" id="1714841"/>
    <lineage>
        <taxon>Bacteria</taxon>
        <taxon>Bacillati</taxon>
        <taxon>Actinomycetota</taxon>
        <taxon>Actinomycetes</taxon>
        <taxon>Micrococcales</taxon>
        <taxon>Microbacteriaceae</taxon>
        <taxon>Microbacterium</taxon>
    </lineage>
</organism>
<dbReference type="EMBL" id="RCDB01000003">
    <property type="protein sequence ID" value="RLK47730.1"/>
    <property type="molecule type" value="Genomic_DNA"/>
</dbReference>
<gene>
    <name evidence="2" type="ORF">C7474_2327</name>
</gene>
<dbReference type="InterPro" id="IPR025646">
    <property type="entry name" value="DUF4350"/>
</dbReference>
<dbReference type="Proteomes" id="UP000273158">
    <property type="component" value="Unassembled WGS sequence"/>
</dbReference>
<keyword evidence="3" id="KW-1185">Reference proteome</keyword>
<protein>
    <submittedName>
        <fullName evidence="2">Uncharacterized protein DUF4350</fullName>
    </submittedName>
</protein>
<sequence>MTTRTRAIGTWAAIAVGALVVGGVLAAIAGISQLPAQGMLDPEAAGPDGSRALAHILSDHGVEVVVARDRAQAVAATSSGSATLVITDTAPLSDDDLQSVVEGAADVVLLQPRSRDLDLLFDSEPAGVAWDVLPPSCALPEAQAAGALAPGALFAASDAAIACYPEGDAAGLLATAADGEAGTGTRVAVDGTVLFTNAHLATDGNAALGIGLLSHHPRVVWYLPSLSDSDIVAAPTLGELTPPWVTPAMVLLVCAAGAAALWRGRRFGPLVAENLPVTVRAGETTEGRARLYSAAADPTHAADELRIATLRRAARTLGLGPATPAHAVSDAVAAALGADRSAVRGILVDRVVRDDRELVEIADRLREIDLRLSRAIRPERNTP</sequence>
<evidence type="ECO:0000259" key="1">
    <source>
        <dbReference type="Pfam" id="PF14258"/>
    </source>
</evidence>
<comment type="caution">
    <text evidence="2">The sequence shown here is derived from an EMBL/GenBank/DDBJ whole genome shotgun (WGS) entry which is preliminary data.</text>
</comment>
<dbReference type="RefSeq" id="WP_241965218.1">
    <property type="nucleotide sequence ID" value="NZ_RCDB01000003.1"/>
</dbReference>
<dbReference type="Pfam" id="PF14258">
    <property type="entry name" value="DUF4350"/>
    <property type="match status" value="1"/>
</dbReference>
<dbReference type="AlphaFoldDB" id="A0A498C3M2"/>
<accession>A0A498C3M2</accession>
<evidence type="ECO:0000313" key="2">
    <source>
        <dbReference type="EMBL" id="RLK47730.1"/>
    </source>
</evidence>
<proteinExistence type="predicted"/>
<reference evidence="2 3" key="1">
    <citation type="journal article" date="2015" name="Stand. Genomic Sci.">
        <title>Genomic Encyclopedia of Bacterial and Archaeal Type Strains, Phase III: the genomes of soil and plant-associated and newly described type strains.</title>
        <authorList>
            <person name="Whitman W.B."/>
            <person name="Woyke T."/>
            <person name="Klenk H.P."/>
            <person name="Zhou Y."/>
            <person name="Lilburn T.G."/>
            <person name="Beck B.J."/>
            <person name="De Vos P."/>
            <person name="Vandamme P."/>
            <person name="Eisen J.A."/>
            <person name="Garrity G."/>
            <person name="Hugenholtz P."/>
            <person name="Kyrpides N.C."/>
        </authorList>
    </citation>
    <scope>NUCLEOTIDE SEQUENCE [LARGE SCALE GENOMIC DNA]</scope>
    <source>
        <strain evidence="2 3">S2T63</strain>
    </source>
</reference>
<name>A0A498C3M2_9MICO</name>
<evidence type="ECO:0000313" key="3">
    <source>
        <dbReference type="Proteomes" id="UP000273158"/>
    </source>
</evidence>